<dbReference type="InterPro" id="IPR010710">
    <property type="entry name" value="DUF1289"/>
</dbReference>
<keyword evidence="3" id="KW-1185">Reference proteome</keyword>
<sequence>MTNDVWSREEPQSPCVNICVVDRDSRLCIGCFRHISEIAGWGSRPAEERARILEELPARAKAFKPKRKGGRAARSNDLDKR</sequence>
<dbReference type="AlphaFoldDB" id="A0A2R8A9Y4"/>
<dbReference type="PANTHER" id="PTHR35175">
    <property type="entry name" value="DUF1289 DOMAIN-CONTAINING PROTEIN"/>
    <property type="match status" value="1"/>
</dbReference>
<evidence type="ECO:0000313" key="2">
    <source>
        <dbReference type="EMBL" id="SPF28890.1"/>
    </source>
</evidence>
<evidence type="ECO:0000313" key="3">
    <source>
        <dbReference type="Proteomes" id="UP000244932"/>
    </source>
</evidence>
<dbReference type="RefSeq" id="WP_108781641.1">
    <property type="nucleotide sequence ID" value="NZ_OMKW01000002.1"/>
</dbReference>
<accession>A0A2R8A9Y4</accession>
<dbReference type="PANTHER" id="PTHR35175:SF2">
    <property type="entry name" value="DUF1289 DOMAIN-CONTAINING PROTEIN"/>
    <property type="match status" value="1"/>
</dbReference>
<evidence type="ECO:0000256" key="1">
    <source>
        <dbReference type="SAM" id="MobiDB-lite"/>
    </source>
</evidence>
<proteinExistence type="predicted"/>
<name>A0A2R8A9Y4_9RHOB</name>
<dbReference type="EMBL" id="OMKW01000002">
    <property type="protein sequence ID" value="SPF28890.1"/>
    <property type="molecule type" value="Genomic_DNA"/>
</dbReference>
<feature type="region of interest" description="Disordered" evidence="1">
    <location>
        <begin position="62"/>
        <end position="81"/>
    </location>
</feature>
<dbReference type="OrthoDB" id="9811423at2"/>
<dbReference type="Pfam" id="PF06945">
    <property type="entry name" value="DUF1289"/>
    <property type="match status" value="1"/>
</dbReference>
<reference evidence="2 3" key="1">
    <citation type="submission" date="2018-03" db="EMBL/GenBank/DDBJ databases">
        <authorList>
            <person name="Keele B.F."/>
        </authorList>
    </citation>
    <scope>NUCLEOTIDE SEQUENCE [LARGE SCALE GENOMIC DNA]</scope>
    <source>
        <strain evidence="2 3">CeCT 8812</strain>
    </source>
</reference>
<organism evidence="2 3">
    <name type="scientific">Pontivivens insulae</name>
    <dbReference type="NCBI Taxonomy" id="1639689"/>
    <lineage>
        <taxon>Bacteria</taxon>
        <taxon>Pseudomonadati</taxon>
        <taxon>Pseudomonadota</taxon>
        <taxon>Alphaproteobacteria</taxon>
        <taxon>Rhodobacterales</taxon>
        <taxon>Paracoccaceae</taxon>
        <taxon>Pontivivens</taxon>
    </lineage>
</organism>
<dbReference type="Proteomes" id="UP000244932">
    <property type="component" value="Unassembled WGS sequence"/>
</dbReference>
<gene>
    <name evidence="2" type="ORF">POI8812_01193</name>
</gene>
<protein>
    <recommendedName>
        <fullName evidence="4">Fe-S protein</fullName>
    </recommendedName>
</protein>
<feature type="compositionally biased region" description="Basic residues" evidence="1">
    <location>
        <begin position="62"/>
        <end position="71"/>
    </location>
</feature>
<evidence type="ECO:0008006" key="4">
    <source>
        <dbReference type="Google" id="ProtNLM"/>
    </source>
</evidence>